<dbReference type="Proteomes" id="UP001596405">
    <property type="component" value="Unassembled WGS sequence"/>
</dbReference>
<evidence type="ECO:0000313" key="3">
    <source>
        <dbReference type="Proteomes" id="UP001596405"/>
    </source>
</evidence>
<keyword evidence="1" id="KW-1133">Transmembrane helix</keyword>
<keyword evidence="1" id="KW-0472">Membrane</keyword>
<dbReference type="RefSeq" id="WP_066618391.1">
    <property type="nucleotide sequence ID" value="NZ_JBHSYQ010000003.1"/>
</dbReference>
<evidence type="ECO:0000313" key="2">
    <source>
        <dbReference type="EMBL" id="MFC6997831.1"/>
    </source>
</evidence>
<feature type="transmembrane region" description="Helical" evidence="1">
    <location>
        <begin position="130"/>
        <end position="149"/>
    </location>
</feature>
<protein>
    <submittedName>
        <fullName evidence="2">Uncharacterized protein</fullName>
    </submittedName>
</protein>
<feature type="transmembrane region" description="Helical" evidence="1">
    <location>
        <begin position="89"/>
        <end position="110"/>
    </location>
</feature>
<evidence type="ECO:0000256" key="1">
    <source>
        <dbReference type="SAM" id="Phobius"/>
    </source>
</evidence>
<sequence>MESIELRERLNIYFKNLKHYVLGTILFFIFLVAYSYLAEITHETNSYLGLPELALNFFKVILILVPLYLIGKIHIQIGKSLFRNNRKEFLLTLPILTVWTFTLAFKLYVNEAIFSEFGGYGRGISKGYKVLNYFLFSLWTTIFWWEVYYRVITFFQRINLIRTK</sequence>
<keyword evidence="1" id="KW-0812">Transmembrane</keyword>
<keyword evidence="3" id="KW-1185">Reference proteome</keyword>
<feature type="transmembrane region" description="Helical" evidence="1">
    <location>
        <begin position="20"/>
        <end position="37"/>
    </location>
</feature>
<name>A0ABW2DM15_9BACT</name>
<dbReference type="EMBL" id="JBHSYQ010000003">
    <property type="protein sequence ID" value="MFC6997831.1"/>
    <property type="molecule type" value="Genomic_DNA"/>
</dbReference>
<proteinExistence type="predicted"/>
<reference evidence="3" key="1">
    <citation type="journal article" date="2019" name="Int. J. Syst. Evol. Microbiol.">
        <title>The Global Catalogue of Microorganisms (GCM) 10K type strain sequencing project: providing services to taxonomists for standard genome sequencing and annotation.</title>
        <authorList>
            <consortium name="The Broad Institute Genomics Platform"/>
            <consortium name="The Broad Institute Genome Sequencing Center for Infectious Disease"/>
            <person name="Wu L."/>
            <person name="Ma J."/>
        </authorList>
    </citation>
    <scope>NUCLEOTIDE SEQUENCE [LARGE SCALE GENOMIC DNA]</scope>
    <source>
        <strain evidence="3">CGMCC 4.7393</strain>
    </source>
</reference>
<gene>
    <name evidence="2" type="ORF">ACFQHR_09345</name>
</gene>
<accession>A0ABW2DM15</accession>
<organism evidence="2 3">
    <name type="scientific">Rufibacter roseus</name>
    <dbReference type="NCBI Taxonomy" id="1567108"/>
    <lineage>
        <taxon>Bacteria</taxon>
        <taxon>Pseudomonadati</taxon>
        <taxon>Bacteroidota</taxon>
        <taxon>Cytophagia</taxon>
        <taxon>Cytophagales</taxon>
        <taxon>Hymenobacteraceae</taxon>
        <taxon>Rufibacter</taxon>
    </lineage>
</organism>
<feature type="transmembrane region" description="Helical" evidence="1">
    <location>
        <begin position="57"/>
        <end position="77"/>
    </location>
</feature>
<comment type="caution">
    <text evidence="2">The sequence shown here is derived from an EMBL/GenBank/DDBJ whole genome shotgun (WGS) entry which is preliminary data.</text>
</comment>